<protein>
    <submittedName>
        <fullName evidence="1">Uncharacterized protein</fullName>
    </submittedName>
</protein>
<organism evidence="1 2">
    <name type="scientific">Sistotremastrum niveocremeum HHB9708</name>
    <dbReference type="NCBI Taxonomy" id="1314777"/>
    <lineage>
        <taxon>Eukaryota</taxon>
        <taxon>Fungi</taxon>
        <taxon>Dikarya</taxon>
        <taxon>Basidiomycota</taxon>
        <taxon>Agaricomycotina</taxon>
        <taxon>Agaricomycetes</taxon>
        <taxon>Sistotremastrales</taxon>
        <taxon>Sistotremastraceae</taxon>
        <taxon>Sertulicium</taxon>
        <taxon>Sertulicium niveocremeum</taxon>
    </lineage>
</organism>
<dbReference type="Proteomes" id="UP000076722">
    <property type="component" value="Unassembled WGS sequence"/>
</dbReference>
<dbReference type="AlphaFoldDB" id="A0A164P782"/>
<reference evidence="1 2" key="1">
    <citation type="journal article" date="2016" name="Mol. Biol. Evol.">
        <title>Comparative Genomics of Early-Diverging Mushroom-Forming Fungi Provides Insights into the Origins of Lignocellulose Decay Capabilities.</title>
        <authorList>
            <person name="Nagy L.G."/>
            <person name="Riley R."/>
            <person name="Tritt A."/>
            <person name="Adam C."/>
            <person name="Daum C."/>
            <person name="Floudas D."/>
            <person name="Sun H."/>
            <person name="Yadav J.S."/>
            <person name="Pangilinan J."/>
            <person name="Larsson K.H."/>
            <person name="Matsuura K."/>
            <person name="Barry K."/>
            <person name="Labutti K."/>
            <person name="Kuo R."/>
            <person name="Ohm R.A."/>
            <person name="Bhattacharya S.S."/>
            <person name="Shirouzu T."/>
            <person name="Yoshinaga Y."/>
            <person name="Martin F.M."/>
            <person name="Grigoriev I.V."/>
            <person name="Hibbett D.S."/>
        </authorList>
    </citation>
    <scope>NUCLEOTIDE SEQUENCE [LARGE SCALE GENOMIC DNA]</scope>
    <source>
        <strain evidence="1 2">HHB9708</strain>
    </source>
</reference>
<proteinExistence type="predicted"/>
<gene>
    <name evidence="1" type="ORF">SISNIDRAFT_498021</name>
</gene>
<keyword evidence="2" id="KW-1185">Reference proteome</keyword>
<accession>A0A164P782</accession>
<name>A0A164P782_9AGAM</name>
<dbReference type="EMBL" id="KV419437">
    <property type="protein sequence ID" value="KZS88435.1"/>
    <property type="molecule type" value="Genomic_DNA"/>
</dbReference>
<evidence type="ECO:0000313" key="2">
    <source>
        <dbReference type="Proteomes" id="UP000076722"/>
    </source>
</evidence>
<sequence>MWSGFQSLECNLQHVEPELVWFCAGFEYVRSTVNLPGKYSDIENAELLHSSGSSERTCKILICQFNSEWRDNSDASRISSPHKTFHSFFLPTPHRTNSDPNPHTFHVPFQIPHGNFLLALYSLDKNGVVPPADPGKRISRIDAVRRSLEFRTRTHGRYVFGPVVRAQTVRECHSGAVEEEGEMFLVAAIEDEV</sequence>
<evidence type="ECO:0000313" key="1">
    <source>
        <dbReference type="EMBL" id="KZS88435.1"/>
    </source>
</evidence>